<keyword evidence="3" id="KW-1185">Reference proteome</keyword>
<protein>
    <submittedName>
        <fullName evidence="2">Uncharacterized protein</fullName>
    </submittedName>
</protein>
<sequence length="96" mass="10463">MGADKQPLHQPGSVTRCAELRVRRELVYTGGALRGHSKPLWSENTPSDIRTHTQSSGAIGAQERVGHVIGKNSNNSPTPPPDSLYIKIKEDIGKKH</sequence>
<comment type="caution">
    <text evidence="2">The sequence shown here is derived from an EMBL/GenBank/DDBJ whole genome shotgun (WGS) entry which is preliminary data.</text>
</comment>
<organism evidence="2 3">
    <name type="scientific">Portunus trituberculatus</name>
    <name type="common">Swimming crab</name>
    <name type="synonym">Neptunus trituberculatus</name>
    <dbReference type="NCBI Taxonomy" id="210409"/>
    <lineage>
        <taxon>Eukaryota</taxon>
        <taxon>Metazoa</taxon>
        <taxon>Ecdysozoa</taxon>
        <taxon>Arthropoda</taxon>
        <taxon>Crustacea</taxon>
        <taxon>Multicrustacea</taxon>
        <taxon>Malacostraca</taxon>
        <taxon>Eumalacostraca</taxon>
        <taxon>Eucarida</taxon>
        <taxon>Decapoda</taxon>
        <taxon>Pleocyemata</taxon>
        <taxon>Brachyura</taxon>
        <taxon>Eubrachyura</taxon>
        <taxon>Portunoidea</taxon>
        <taxon>Portunidae</taxon>
        <taxon>Portuninae</taxon>
        <taxon>Portunus</taxon>
    </lineage>
</organism>
<dbReference type="AlphaFoldDB" id="A0A5B7J9V9"/>
<dbReference type="EMBL" id="VSRR010085594">
    <property type="protein sequence ID" value="MPC90806.1"/>
    <property type="molecule type" value="Genomic_DNA"/>
</dbReference>
<name>A0A5B7J9V9_PORTR</name>
<gene>
    <name evidence="2" type="ORF">E2C01_085807</name>
</gene>
<evidence type="ECO:0000313" key="2">
    <source>
        <dbReference type="EMBL" id="MPC90806.1"/>
    </source>
</evidence>
<dbReference type="Proteomes" id="UP000324222">
    <property type="component" value="Unassembled WGS sequence"/>
</dbReference>
<evidence type="ECO:0000313" key="3">
    <source>
        <dbReference type="Proteomes" id="UP000324222"/>
    </source>
</evidence>
<reference evidence="2 3" key="1">
    <citation type="submission" date="2019-05" db="EMBL/GenBank/DDBJ databases">
        <title>Another draft genome of Portunus trituberculatus and its Hox gene families provides insights of decapod evolution.</title>
        <authorList>
            <person name="Jeong J.-H."/>
            <person name="Song I."/>
            <person name="Kim S."/>
            <person name="Choi T."/>
            <person name="Kim D."/>
            <person name="Ryu S."/>
            <person name="Kim W."/>
        </authorList>
    </citation>
    <scope>NUCLEOTIDE SEQUENCE [LARGE SCALE GENOMIC DNA]</scope>
    <source>
        <tissue evidence="2">Muscle</tissue>
    </source>
</reference>
<evidence type="ECO:0000256" key="1">
    <source>
        <dbReference type="SAM" id="MobiDB-lite"/>
    </source>
</evidence>
<feature type="compositionally biased region" description="Polar residues" evidence="1">
    <location>
        <begin position="42"/>
        <end position="57"/>
    </location>
</feature>
<proteinExistence type="predicted"/>
<feature type="compositionally biased region" description="Basic and acidic residues" evidence="1">
    <location>
        <begin position="87"/>
        <end position="96"/>
    </location>
</feature>
<accession>A0A5B7J9V9</accession>
<feature type="region of interest" description="Disordered" evidence="1">
    <location>
        <begin position="34"/>
        <end position="96"/>
    </location>
</feature>